<dbReference type="Proteomes" id="UP000814128">
    <property type="component" value="Unassembled WGS sequence"/>
</dbReference>
<sequence length="203" mass="21923">MKRYGNTTAIESIDPAVNKISAIVPFERPGTHLATLTGNDSRDRSELHNGWDSLVVMMTYGGMNEEPAACVKSSGFCVREGRGRGKVKEWGNVAARPSTKSAQLRQSRGRGRTLLAGNKARDLSEFLLLLTEQGRRRHARALAGRPRSAVGGPERAAKTIQGVCSGRKVSVVPEADGKPSEGKGGRRGMSHRSTMAGDKRERV</sequence>
<evidence type="ECO:0000313" key="2">
    <source>
        <dbReference type="Proteomes" id="UP000814128"/>
    </source>
</evidence>
<keyword evidence="2" id="KW-1185">Reference proteome</keyword>
<accession>A0ACB8Q4A1</accession>
<dbReference type="EMBL" id="MU274554">
    <property type="protein sequence ID" value="KAI0026447.1"/>
    <property type="molecule type" value="Genomic_DNA"/>
</dbReference>
<protein>
    <submittedName>
        <fullName evidence="1">Uncharacterized protein</fullName>
    </submittedName>
</protein>
<evidence type="ECO:0000313" key="1">
    <source>
        <dbReference type="EMBL" id="KAI0026447.1"/>
    </source>
</evidence>
<name>A0ACB8Q4A1_9AGAM</name>
<gene>
    <name evidence="1" type="ORF">K488DRAFT_75336</name>
</gene>
<reference evidence="1" key="1">
    <citation type="submission" date="2021-02" db="EMBL/GenBank/DDBJ databases">
        <authorList>
            <consortium name="DOE Joint Genome Institute"/>
            <person name="Ahrendt S."/>
            <person name="Looney B.P."/>
            <person name="Miyauchi S."/>
            <person name="Morin E."/>
            <person name="Drula E."/>
            <person name="Courty P.E."/>
            <person name="Chicoki N."/>
            <person name="Fauchery L."/>
            <person name="Kohler A."/>
            <person name="Kuo A."/>
            <person name="Labutti K."/>
            <person name="Pangilinan J."/>
            <person name="Lipzen A."/>
            <person name="Riley R."/>
            <person name="Andreopoulos W."/>
            <person name="He G."/>
            <person name="Johnson J."/>
            <person name="Barry K.W."/>
            <person name="Grigoriev I.V."/>
            <person name="Nagy L."/>
            <person name="Hibbett D."/>
            <person name="Henrissat B."/>
            <person name="Matheny P.B."/>
            <person name="Labbe J."/>
            <person name="Martin F."/>
        </authorList>
    </citation>
    <scope>NUCLEOTIDE SEQUENCE</scope>
    <source>
        <strain evidence="1">EC-137</strain>
    </source>
</reference>
<organism evidence="1 2">
    <name type="scientific">Vararia minispora EC-137</name>
    <dbReference type="NCBI Taxonomy" id="1314806"/>
    <lineage>
        <taxon>Eukaryota</taxon>
        <taxon>Fungi</taxon>
        <taxon>Dikarya</taxon>
        <taxon>Basidiomycota</taxon>
        <taxon>Agaricomycotina</taxon>
        <taxon>Agaricomycetes</taxon>
        <taxon>Russulales</taxon>
        <taxon>Lachnocladiaceae</taxon>
        <taxon>Vararia</taxon>
    </lineage>
</organism>
<reference evidence="1" key="2">
    <citation type="journal article" date="2022" name="New Phytol.">
        <title>Evolutionary transition to the ectomycorrhizal habit in the genomes of a hyperdiverse lineage of mushroom-forming fungi.</title>
        <authorList>
            <person name="Looney B."/>
            <person name="Miyauchi S."/>
            <person name="Morin E."/>
            <person name="Drula E."/>
            <person name="Courty P.E."/>
            <person name="Kohler A."/>
            <person name="Kuo A."/>
            <person name="LaButti K."/>
            <person name="Pangilinan J."/>
            <person name="Lipzen A."/>
            <person name="Riley R."/>
            <person name="Andreopoulos W."/>
            <person name="He G."/>
            <person name="Johnson J."/>
            <person name="Nolan M."/>
            <person name="Tritt A."/>
            <person name="Barry K.W."/>
            <person name="Grigoriev I.V."/>
            <person name="Nagy L.G."/>
            <person name="Hibbett D."/>
            <person name="Henrissat B."/>
            <person name="Matheny P.B."/>
            <person name="Labbe J."/>
            <person name="Martin F.M."/>
        </authorList>
    </citation>
    <scope>NUCLEOTIDE SEQUENCE</scope>
    <source>
        <strain evidence="1">EC-137</strain>
    </source>
</reference>
<comment type="caution">
    <text evidence="1">The sequence shown here is derived from an EMBL/GenBank/DDBJ whole genome shotgun (WGS) entry which is preliminary data.</text>
</comment>
<proteinExistence type="predicted"/>